<gene>
    <name evidence="2" type="ORF">GBAR_LOCUS19564</name>
</gene>
<name>A0AA35WUZ6_GEOBA</name>
<keyword evidence="3" id="KW-1185">Reference proteome</keyword>
<dbReference type="AlphaFoldDB" id="A0AA35WUZ6"/>
<organism evidence="2 3">
    <name type="scientific">Geodia barretti</name>
    <name type="common">Barrett's horny sponge</name>
    <dbReference type="NCBI Taxonomy" id="519541"/>
    <lineage>
        <taxon>Eukaryota</taxon>
        <taxon>Metazoa</taxon>
        <taxon>Porifera</taxon>
        <taxon>Demospongiae</taxon>
        <taxon>Heteroscleromorpha</taxon>
        <taxon>Tetractinellida</taxon>
        <taxon>Astrophorina</taxon>
        <taxon>Geodiidae</taxon>
        <taxon>Geodia</taxon>
    </lineage>
</organism>
<protein>
    <submittedName>
        <fullName evidence="2">Uncharacterized protein</fullName>
    </submittedName>
</protein>
<evidence type="ECO:0000256" key="1">
    <source>
        <dbReference type="SAM" id="MobiDB-lite"/>
    </source>
</evidence>
<reference evidence="2" key="1">
    <citation type="submission" date="2023-03" db="EMBL/GenBank/DDBJ databases">
        <authorList>
            <person name="Steffen K."/>
            <person name="Cardenas P."/>
        </authorList>
    </citation>
    <scope>NUCLEOTIDE SEQUENCE</scope>
</reference>
<feature type="non-terminal residue" evidence="2">
    <location>
        <position position="75"/>
    </location>
</feature>
<dbReference type="EMBL" id="CASHTH010002753">
    <property type="protein sequence ID" value="CAI8034808.1"/>
    <property type="molecule type" value="Genomic_DNA"/>
</dbReference>
<evidence type="ECO:0000313" key="2">
    <source>
        <dbReference type="EMBL" id="CAI8034808.1"/>
    </source>
</evidence>
<dbReference type="Proteomes" id="UP001174909">
    <property type="component" value="Unassembled WGS sequence"/>
</dbReference>
<feature type="region of interest" description="Disordered" evidence="1">
    <location>
        <begin position="1"/>
        <end position="22"/>
    </location>
</feature>
<sequence>GSGRSRSQAQDGGEETKRRGVLDRQKLGEWDRRCLCSGYRATRIDWAREDGTQTAILSGVHAAPASVPVDRSICP</sequence>
<evidence type="ECO:0000313" key="3">
    <source>
        <dbReference type="Proteomes" id="UP001174909"/>
    </source>
</evidence>
<accession>A0AA35WUZ6</accession>
<comment type="caution">
    <text evidence="2">The sequence shown here is derived from an EMBL/GenBank/DDBJ whole genome shotgun (WGS) entry which is preliminary data.</text>
</comment>
<feature type="compositionally biased region" description="Polar residues" evidence="1">
    <location>
        <begin position="1"/>
        <end position="10"/>
    </location>
</feature>
<proteinExistence type="predicted"/>